<sequence length="191" mass="20866">MRGTVPGLPTPHPLLHQLPAVYLDHDFLERFLGALDEVLAPVLLVLDNLPAHLDPRTAPEDLLDWIAGWVAAQTDPERPVERRRETVTRTVRRHQLRGTRRGLAEAVRLETGVSPQIVESGAASWSATPLAPLPGEPGDWVTVRVRVPDPERVDRARLERLVADEVPAHVRYRVEVLPADGAAGSVAGGAS</sequence>
<dbReference type="Pfam" id="PF09684">
    <property type="entry name" value="Tail_P2_I"/>
    <property type="match status" value="1"/>
</dbReference>
<keyword evidence="2" id="KW-1185">Reference proteome</keyword>
<dbReference type="RefSeq" id="WP_179812884.1">
    <property type="nucleotide sequence ID" value="NZ_JACBZD010000001.1"/>
</dbReference>
<dbReference type="NCBIfam" id="TIGR02242">
    <property type="entry name" value="tail_TIGR02242"/>
    <property type="match status" value="1"/>
</dbReference>
<gene>
    <name evidence="1" type="ORF">FHU37_000842</name>
</gene>
<protein>
    <submittedName>
        <fullName evidence="1">Phage tail-like protein</fullName>
    </submittedName>
</protein>
<name>A0A852ZNC2_9ACTN</name>
<dbReference type="InterPro" id="IPR006521">
    <property type="entry name" value="Tail_protein_I"/>
</dbReference>
<comment type="caution">
    <text evidence="1">The sequence shown here is derived from an EMBL/GenBank/DDBJ whole genome shotgun (WGS) entry which is preliminary data.</text>
</comment>
<evidence type="ECO:0000313" key="1">
    <source>
        <dbReference type="EMBL" id="NYI03899.1"/>
    </source>
</evidence>
<evidence type="ECO:0000313" key="2">
    <source>
        <dbReference type="Proteomes" id="UP000567795"/>
    </source>
</evidence>
<dbReference type="EMBL" id="JACBZD010000001">
    <property type="protein sequence ID" value="NYI03899.1"/>
    <property type="molecule type" value="Genomic_DNA"/>
</dbReference>
<organism evidence="1 2">
    <name type="scientific">Allostreptomyces psammosilenae</name>
    <dbReference type="NCBI Taxonomy" id="1892865"/>
    <lineage>
        <taxon>Bacteria</taxon>
        <taxon>Bacillati</taxon>
        <taxon>Actinomycetota</taxon>
        <taxon>Actinomycetes</taxon>
        <taxon>Kitasatosporales</taxon>
        <taxon>Streptomycetaceae</taxon>
        <taxon>Allostreptomyces</taxon>
    </lineage>
</organism>
<dbReference type="Proteomes" id="UP000567795">
    <property type="component" value="Unassembled WGS sequence"/>
</dbReference>
<dbReference type="AlphaFoldDB" id="A0A852ZNC2"/>
<reference evidence="1 2" key="1">
    <citation type="submission" date="2020-07" db="EMBL/GenBank/DDBJ databases">
        <title>Sequencing the genomes of 1000 actinobacteria strains.</title>
        <authorList>
            <person name="Klenk H.-P."/>
        </authorList>
    </citation>
    <scope>NUCLEOTIDE SEQUENCE [LARGE SCALE GENOMIC DNA]</scope>
    <source>
        <strain evidence="1 2">DSM 42178</strain>
    </source>
</reference>
<proteinExistence type="predicted"/>
<accession>A0A852ZNC2</accession>
<dbReference type="InterPro" id="IPR011748">
    <property type="entry name" value="Unchr_phage_tail-like"/>
</dbReference>